<evidence type="ECO:0000313" key="3">
    <source>
        <dbReference type="EMBL" id="KAF1048140.1"/>
    </source>
</evidence>
<dbReference type="AlphaFoldDB" id="A0A7V8FZY3"/>
<reference evidence="4" key="1">
    <citation type="journal article" date="2020" name="MBio">
        <title>Horizontal gene transfer to a defensive symbiont with a reduced genome amongst a multipartite beetle microbiome.</title>
        <authorList>
            <person name="Waterworth S.C."/>
            <person name="Florez L.V."/>
            <person name="Rees E.R."/>
            <person name="Hertweck C."/>
            <person name="Kaltenpoth M."/>
            <person name="Kwan J.C."/>
        </authorList>
    </citation>
    <scope>NUCLEOTIDE SEQUENCE [LARGE SCALE GENOMIC DNA]</scope>
</reference>
<organism evidence="3 4">
    <name type="scientific">Herbaspirillum frisingense</name>
    <dbReference type="NCBI Taxonomy" id="92645"/>
    <lineage>
        <taxon>Bacteria</taxon>
        <taxon>Pseudomonadati</taxon>
        <taxon>Pseudomonadota</taxon>
        <taxon>Betaproteobacteria</taxon>
        <taxon>Burkholderiales</taxon>
        <taxon>Oxalobacteraceae</taxon>
        <taxon>Herbaspirillum</taxon>
    </lineage>
</organism>
<dbReference type="GO" id="GO:0004622">
    <property type="term" value="F:phosphatidylcholine lysophospholipase activity"/>
    <property type="evidence" value="ECO:0007669"/>
    <property type="project" value="TreeGrafter"/>
</dbReference>
<feature type="transmembrane region" description="Helical" evidence="1">
    <location>
        <begin position="40"/>
        <end position="60"/>
    </location>
</feature>
<dbReference type="EMBL" id="WNDX01000006">
    <property type="protein sequence ID" value="KAF1048140.1"/>
    <property type="molecule type" value="Genomic_DNA"/>
</dbReference>
<sequence>MAGTAEVAAVAELTAAESGMQGIRARRSGTFAARTGMAEWLFRLLAGIALMVAATSAYSAPKTLLVLGDSLSAEYGLERGKGWAKLLEQRLQQNKVEAVVVNSSISGDTTIGGRNRLPALLEKNKPDVLVIELGSNDALRGLPIKTTQDNLQSMIDLARKNKAQVLLVGMQMPPNYGADYTRRFSDMFQNLAKQNKASLVPFFMDGIAADLDLFQADRIHPNERAQPMLLDNVWPHLKPLVGLK</sequence>
<dbReference type="CDD" id="cd01822">
    <property type="entry name" value="Lysophospholipase_L1_like"/>
    <property type="match status" value="1"/>
</dbReference>
<comment type="caution">
    <text evidence="3">The sequence shown here is derived from an EMBL/GenBank/DDBJ whole genome shotgun (WGS) entry which is preliminary data.</text>
</comment>
<dbReference type="Pfam" id="PF13472">
    <property type="entry name" value="Lipase_GDSL_2"/>
    <property type="match status" value="1"/>
</dbReference>
<dbReference type="PANTHER" id="PTHR30383:SF24">
    <property type="entry name" value="THIOESTERASE 1_PROTEASE 1_LYSOPHOSPHOLIPASE L1"/>
    <property type="match status" value="1"/>
</dbReference>
<accession>A0A7V8FZY3</accession>
<dbReference type="InterPro" id="IPR051532">
    <property type="entry name" value="Ester_Hydrolysis_Enzymes"/>
</dbReference>
<feature type="domain" description="SGNH hydrolase-type esterase" evidence="2">
    <location>
        <begin position="66"/>
        <end position="224"/>
    </location>
</feature>
<dbReference type="InterPro" id="IPR036514">
    <property type="entry name" value="SGNH_hydro_sf"/>
</dbReference>
<protein>
    <submittedName>
        <fullName evidence="3">Esterase TesA</fullName>
    </submittedName>
</protein>
<name>A0A7V8FZY3_9BURK</name>
<evidence type="ECO:0000256" key="1">
    <source>
        <dbReference type="SAM" id="Phobius"/>
    </source>
</evidence>
<gene>
    <name evidence="3" type="primary">tesA</name>
    <name evidence="3" type="ORF">GAK35_00364</name>
</gene>
<dbReference type="Gene3D" id="3.40.50.1110">
    <property type="entry name" value="SGNH hydrolase"/>
    <property type="match status" value="1"/>
</dbReference>
<keyword evidence="1" id="KW-0812">Transmembrane</keyword>
<dbReference type="Proteomes" id="UP000462435">
    <property type="component" value="Unassembled WGS sequence"/>
</dbReference>
<dbReference type="SUPFAM" id="SSF52266">
    <property type="entry name" value="SGNH hydrolase"/>
    <property type="match status" value="1"/>
</dbReference>
<keyword evidence="1" id="KW-1133">Transmembrane helix</keyword>
<evidence type="ECO:0000313" key="4">
    <source>
        <dbReference type="Proteomes" id="UP000462435"/>
    </source>
</evidence>
<evidence type="ECO:0000259" key="2">
    <source>
        <dbReference type="Pfam" id="PF13472"/>
    </source>
</evidence>
<proteinExistence type="predicted"/>
<dbReference type="PANTHER" id="PTHR30383">
    <property type="entry name" value="THIOESTERASE 1/PROTEASE 1/LYSOPHOSPHOLIPASE L1"/>
    <property type="match status" value="1"/>
</dbReference>
<dbReference type="InterPro" id="IPR013830">
    <property type="entry name" value="SGNH_hydro"/>
</dbReference>
<keyword evidence="1" id="KW-0472">Membrane</keyword>